<reference evidence="2 3" key="1">
    <citation type="submission" date="2013-07" db="EMBL/GenBank/DDBJ databases">
        <title>Draft genome sequence of Pseudoalteromonas luteoviolacea 2ta16.</title>
        <authorList>
            <person name="Allen E.E."/>
            <person name="Azam F."/>
            <person name="Podell S."/>
        </authorList>
    </citation>
    <scope>NUCLEOTIDE SEQUENCE [LARGE SCALE GENOMIC DNA]</scope>
    <source>
        <strain evidence="2 3">2ta16</strain>
    </source>
</reference>
<comment type="caution">
    <text evidence="2">The sequence shown here is derived from an EMBL/GenBank/DDBJ whole genome shotgun (WGS) entry which is preliminary data.</text>
</comment>
<proteinExistence type="predicted"/>
<protein>
    <submittedName>
        <fullName evidence="2">Uncharacterized protein</fullName>
    </submittedName>
</protein>
<dbReference type="AlphaFoldDB" id="V4HP28"/>
<organism evidence="2 3">
    <name type="scientific">Pseudoalteromonas luteoviolacea (strain 2ta16)</name>
    <dbReference type="NCBI Taxonomy" id="1353533"/>
    <lineage>
        <taxon>Bacteria</taxon>
        <taxon>Pseudomonadati</taxon>
        <taxon>Pseudomonadota</taxon>
        <taxon>Gammaproteobacteria</taxon>
        <taxon>Alteromonadales</taxon>
        <taxon>Pseudoalteromonadaceae</taxon>
        <taxon>Pseudoalteromonas</taxon>
    </lineage>
</organism>
<evidence type="ECO:0000256" key="1">
    <source>
        <dbReference type="SAM" id="Phobius"/>
    </source>
</evidence>
<keyword evidence="1" id="KW-0812">Transmembrane</keyword>
<evidence type="ECO:0000313" key="3">
    <source>
        <dbReference type="Proteomes" id="UP000017820"/>
    </source>
</evidence>
<feature type="transmembrane region" description="Helical" evidence="1">
    <location>
        <begin position="88"/>
        <end position="106"/>
    </location>
</feature>
<dbReference type="Proteomes" id="UP000017820">
    <property type="component" value="Unassembled WGS sequence"/>
</dbReference>
<name>V4HP28_PSEL2</name>
<keyword evidence="1" id="KW-0472">Membrane</keyword>
<dbReference type="EMBL" id="AUSV01000049">
    <property type="protein sequence ID" value="ESP92560.1"/>
    <property type="molecule type" value="Genomic_DNA"/>
</dbReference>
<sequence>MKYKSFILRFYYWLLVVFSFLLYAPSFVPGAMSVIAYYMSMLVLLLSVNTIKHGGFWCFRLIAVIVGLGIFIVNDYLRLFYSLPSSTWIGKIVMYGVFTLITAIGIRKCNQFVKQD</sequence>
<feature type="transmembrane region" description="Helical" evidence="1">
    <location>
        <begin position="55"/>
        <end position="73"/>
    </location>
</feature>
<gene>
    <name evidence="2" type="ORF">PL2TA16_04153</name>
</gene>
<feature type="transmembrane region" description="Helical" evidence="1">
    <location>
        <begin position="30"/>
        <end position="48"/>
    </location>
</feature>
<dbReference type="GeneID" id="29923012"/>
<evidence type="ECO:0000313" key="2">
    <source>
        <dbReference type="EMBL" id="ESP92560.1"/>
    </source>
</evidence>
<accession>V4HP28</accession>
<dbReference type="PATRIC" id="fig|1353533.3.peg.3092"/>
<dbReference type="RefSeq" id="WP_023399976.1">
    <property type="nucleotide sequence ID" value="NZ_AUSV01000049.1"/>
</dbReference>
<feature type="transmembrane region" description="Helical" evidence="1">
    <location>
        <begin position="7"/>
        <end position="24"/>
    </location>
</feature>
<keyword evidence="1" id="KW-1133">Transmembrane helix</keyword>